<dbReference type="AlphaFoldDB" id="E8V5J4"/>
<dbReference type="STRING" id="401053.AciPR4_0695"/>
<dbReference type="Proteomes" id="UP000006844">
    <property type="component" value="Chromosome"/>
</dbReference>
<dbReference type="KEGG" id="tsa:AciPR4_0695"/>
<dbReference type="eggNOG" id="ENOG50339N2">
    <property type="taxonomic scope" value="Bacteria"/>
</dbReference>
<keyword evidence="1" id="KW-1133">Transmembrane helix</keyword>
<evidence type="ECO:0000256" key="1">
    <source>
        <dbReference type="SAM" id="Phobius"/>
    </source>
</evidence>
<organism evidence="2 3">
    <name type="scientific">Terriglobus saanensis (strain ATCC BAA-1853 / DSM 23119 / SP1PR4)</name>
    <dbReference type="NCBI Taxonomy" id="401053"/>
    <lineage>
        <taxon>Bacteria</taxon>
        <taxon>Pseudomonadati</taxon>
        <taxon>Acidobacteriota</taxon>
        <taxon>Terriglobia</taxon>
        <taxon>Terriglobales</taxon>
        <taxon>Acidobacteriaceae</taxon>
        <taxon>Terriglobus</taxon>
    </lineage>
</organism>
<gene>
    <name evidence="2" type="ordered locus">AciPR4_0695</name>
</gene>
<keyword evidence="3" id="KW-1185">Reference proteome</keyword>
<keyword evidence="1" id="KW-0472">Membrane</keyword>
<keyword evidence="1" id="KW-0812">Transmembrane</keyword>
<reference evidence="2 3" key="1">
    <citation type="journal article" date="2012" name="Stand. Genomic Sci.">
        <title>Complete genome sequence of Terriglobus saanensis type strain SP1PR4(T), an Acidobacteria from tundra soil.</title>
        <authorList>
            <person name="Rawat S.R."/>
            <person name="Mannisto M.K."/>
            <person name="Starovoytov V."/>
            <person name="Goodwin L."/>
            <person name="Nolan M."/>
            <person name="Hauser L."/>
            <person name="Land M."/>
            <person name="Davenport K.W."/>
            <person name="Woyke T."/>
            <person name="Haggblom M.M."/>
        </authorList>
    </citation>
    <scope>NUCLEOTIDE SEQUENCE</scope>
    <source>
        <strain evidence="3">ATCC BAA-1853 / DSM 23119 / SP1PR4</strain>
    </source>
</reference>
<accession>E8V5J4</accession>
<dbReference type="RefSeq" id="WP_013567261.1">
    <property type="nucleotide sequence ID" value="NC_014963.1"/>
</dbReference>
<proteinExistence type="predicted"/>
<protein>
    <submittedName>
        <fullName evidence="2">Uncharacterized protein</fullName>
    </submittedName>
</protein>
<dbReference type="HOGENOM" id="CLU_1634564_0_0_0"/>
<evidence type="ECO:0000313" key="2">
    <source>
        <dbReference type="EMBL" id="ADV81528.1"/>
    </source>
</evidence>
<feature type="transmembrane region" description="Helical" evidence="1">
    <location>
        <begin position="85"/>
        <end position="106"/>
    </location>
</feature>
<dbReference type="EMBL" id="CP002467">
    <property type="protein sequence ID" value="ADV81528.1"/>
    <property type="molecule type" value="Genomic_DNA"/>
</dbReference>
<sequence length="162" mass="17106">MNPLNSQHLSSEDFDIALFGVPSASATAHLATCAACSGELSSLRTGFGDLRLATTALATENLRDLDRIGGPRTLRLPRARRTLFTMPRIAMATAAFAFAIGAPVALHHRNVAPVAVTPTQATPQISDEALLSTIQSDLNTSVPVPLLPLTSTTSTTENQKED</sequence>
<evidence type="ECO:0000313" key="3">
    <source>
        <dbReference type="Proteomes" id="UP000006844"/>
    </source>
</evidence>
<name>E8V5J4_TERSS</name>